<gene>
    <name evidence="1" type="ORF">HMPREF9195_00433</name>
</gene>
<sequence length="49" mass="5648">MLLRQMLNVSEPPWTAVDSCRNEICEMQISQVKNVYGCTFFTVSPLYFG</sequence>
<dbReference type="Proteomes" id="UP000014634">
    <property type="component" value="Unassembled WGS sequence"/>
</dbReference>
<proteinExistence type="predicted"/>
<reference evidence="1 2" key="1">
    <citation type="submission" date="2013-04" db="EMBL/GenBank/DDBJ databases">
        <title>The Genome Sequence of Treponema medium ATCC 700293.</title>
        <authorList>
            <consortium name="The Broad Institute Genomics Platform"/>
            <person name="Earl A."/>
            <person name="Ward D."/>
            <person name="Feldgarden M."/>
            <person name="Gevers D."/>
            <person name="Leonetti C."/>
            <person name="Blanton J.M."/>
            <person name="Dewhirst F.E."/>
            <person name="Izard J."/>
            <person name="Walker B."/>
            <person name="Young S."/>
            <person name="Zeng Q."/>
            <person name="Gargeya S."/>
            <person name="Fitzgerald M."/>
            <person name="Haas B."/>
            <person name="Abouelleil A."/>
            <person name="Allen A.W."/>
            <person name="Alvarado L."/>
            <person name="Arachchi H.M."/>
            <person name="Berlin A.M."/>
            <person name="Chapman S.B."/>
            <person name="Gainer-Dewar J."/>
            <person name="Goldberg J."/>
            <person name="Griggs A."/>
            <person name="Gujja S."/>
            <person name="Hansen M."/>
            <person name="Howarth C."/>
            <person name="Imamovic A."/>
            <person name="Ireland A."/>
            <person name="Larimer J."/>
            <person name="McCowan C."/>
            <person name="Murphy C."/>
            <person name="Pearson M."/>
            <person name="Poon T.W."/>
            <person name="Priest M."/>
            <person name="Roberts A."/>
            <person name="Saif S."/>
            <person name="Shea T."/>
            <person name="Sisk P."/>
            <person name="Sykes S."/>
            <person name="Wortman J."/>
            <person name="Nusbaum C."/>
            <person name="Birren B."/>
        </authorList>
    </citation>
    <scope>NUCLEOTIDE SEQUENCE [LARGE SCALE GENOMIC DNA]</scope>
    <source>
        <strain evidence="1 2">ATCC 700293</strain>
    </source>
</reference>
<organism evidence="1 2">
    <name type="scientific">Treponema medium ATCC 700293</name>
    <dbReference type="NCBI Taxonomy" id="1125700"/>
    <lineage>
        <taxon>Bacteria</taxon>
        <taxon>Pseudomonadati</taxon>
        <taxon>Spirochaetota</taxon>
        <taxon>Spirochaetia</taxon>
        <taxon>Spirochaetales</taxon>
        <taxon>Treponemataceae</taxon>
        <taxon>Treponema</taxon>
    </lineage>
</organism>
<name>A0AA87NNU2_TREMD</name>
<dbReference type="EMBL" id="ATFE01000003">
    <property type="protein sequence ID" value="EPF29729.1"/>
    <property type="molecule type" value="Genomic_DNA"/>
</dbReference>
<evidence type="ECO:0000313" key="2">
    <source>
        <dbReference type="Proteomes" id="UP000014634"/>
    </source>
</evidence>
<dbReference type="AlphaFoldDB" id="A0AA87NNU2"/>
<evidence type="ECO:0000313" key="1">
    <source>
        <dbReference type="EMBL" id="EPF29729.1"/>
    </source>
</evidence>
<comment type="caution">
    <text evidence="1">The sequence shown here is derived from an EMBL/GenBank/DDBJ whole genome shotgun (WGS) entry which is preliminary data.</text>
</comment>
<protein>
    <submittedName>
        <fullName evidence="1">Uncharacterized protein</fullName>
    </submittedName>
</protein>
<accession>A0AA87NNU2</accession>